<dbReference type="InterPro" id="IPR001788">
    <property type="entry name" value="RNA-dep_RNA_pol_alsuvir"/>
</dbReference>
<dbReference type="Gene3D" id="3.40.50.2000">
    <property type="entry name" value="Glycogen Phosphorylase B"/>
    <property type="match status" value="2"/>
</dbReference>
<feature type="compositionally biased region" description="Basic and acidic residues" evidence="7">
    <location>
        <begin position="1412"/>
        <end position="1422"/>
    </location>
</feature>
<evidence type="ECO:0000256" key="3">
    <source>
        <dbReference type="ARBA" id="ARBA00022695"/>
    </source>
</evidence>
<dbReference type="InterPro" id="IPR027417">
    <property type="entry name" value="P-loop_NTPase"/>
</dbReference>
<dbReference type="GO" id="GO:0039694">
    <property type="term" value="P:viral RNA genome replication"/>
    <property type="evidence" value="ECO:0007669"/>
    <property type="project" value="InterPro"/>
</dbReference>
<organism evidence="10 11">
    <name type="scientific">Helicobasidium mompa endornavirus 1-670</name>
    <name type="common">HmEV</name>
    <dbReference type="NCBI Taxonomy" id="675833"/>
    <lineage>
        <taxon>Viruses</taxon>
        <taxon>Riboviria</taxon>
        <taxon>Orthornavirae</taxon>
        <taxon>Kitrinoviricota</taxon>
        <taxon>Alsuviricetes</taxon>
        <taxon>Martellivirales</taxon>
        <taxon>Endornaviridae</taxon>
        <taxon>Alphaendornavirus</taxon>
        <taxon>Alphaendornavirus helicobasidii</taxon>
    </lineage>
</organism>
<dbReference type="Pfam" id="PF01443">
    <property type="entry name" value="Viral_helicase1"/>
    <property type="match status" value="1"/>
</dbReference>
<feature type="region of interest" description="Disordered" evidence="7">
    <location>
        <begin position="1"/>
        <end position="20"/>
    </location>
</feature>
<evidence type="ECO:0000259" key="9">
    <source>
        <dbReference type="PROSITE" id="PS50507"/>
    </source>
</evidence>
<dbReference type="GO" id="GO:0006351">
    <property type="term" value="P:DNA-templated transcription"/>
    <property type="evidence" value="ECO:0007669"/>
    <property type="project" value="InterPro"/>
</dbReference>
<evidence type="ECO:0000256" key="8">
    <source>
        <dbReference type="SAM" id="Phobius"/>
    </source>
</evidence>
<evidence type="ECO:0000256" key="7">
    <source>
        <dbReference type="SAM" id="MobiDB-lite"/>
    </source>
</evidence>
<evidence type="ECO:0000256" key="6">
    <source>
        <dbReference type="ARBA" id="ARBA00022953"/>
    </source>
</evidence>
<protein>
    <submittedName>
        <fullName evidence="10">Polyprotein</fullName>
    </submittedName>
</protein>
<dbReference type="KEGG" id="vg:11242464"/>
<name>Q1HAY3_HMEV</name>
<dbReference type="SUPFAM" id="SSF56672">
    <property type="entry name" value="DNA/RNA polymerases"/>
    <property type="match status" value="1"/>
</dbReference>
<feature type="region of interest" description="Disordered" evidence="7">
    <location>
        <begin position="261"/>
        <end position="280"/>
    </location>
</feature>
<keyword evidence="5" id="KW-0067">ATP-binding</keyword>
<dbReference type="GO" id="GO:0003723">
    <property type="term" value="F:RNA binding"/>
    <property type="evidence" value="ECO:0007669"/>
    <property type="project" value="InterPro"/>
</dbReference>
<keyword evidence="8" id="KW-1133">Transmembrane helix</keyword>
<dbReference type="GO" id="GO:0003968">
    <property type="term" value="F:RNA-directed RNA polymerase activity"/>
    <property type="evidence" value="ECO:0007669"/>
    <property type="project" value="UniProtKB-KW"/>
</dbReference>
<dbReference type="EMBL" id="AB218287">
    <property type="protein sequence ID" value="BAE94538.1"/>
    <property type="molecule type" value="Genomic_RNA"/>
</dbReference>
<keyword evidence="2" id="KW-0808">Transferase</keyword>
<dbReference type="GO" id="GO:0016787">
    <property type="term" value="F:hydrolase activity"/>
    <property type="evidence" value="ECO:0007669"/>
    <property type="project" value="UniProtKB-KW"/>
</dbReference>
<keyword evidence="6" id="KW-0693">Viral RNA replication</keyword>
<evidence type="ECO:0000256" key="5">
    <source>
        <dbReference type="ARBA" id="ARBA00022840"/>
    </source>
</evidence>
<evidence type="ECO:0000256" key="4">
    <source>
        <dbReference type="ARBA" id="ARBA00022801"/>
    </source>
</evidence>
<dbReference type="GeneID" id="11242464"/>
<sequence>MDSLITPSTPNTTTSKTTIHTHNNKKQLLLQAAAASKERLQKATKAIINQTVGDVSQVAPIVRGHQLGGQNYVSITTSSGRKDQPTQRVNVVEAGETGSSINGHFNRLTNKNRKAVLSKTKELVKYVPKSSRSVGNKKEKATIQCKTSRNIYRKLGIYFHDDKLGDTAMGSTEMTVNQQYTAAMDDDSARLQFVMKFKSWIPTDIFNEFMYYVVYPSHVSDFVTVTKCAPQVQAYAAPLRKIDNKLLRYVSRYDKITKKTSKRNRKAIEKQRRANSIRNIGKDTVNAQRPKVERSVNKPVKKNNKRAKTQKASKTRNVCMRIIKDALESFAPIADAKTLYLSHFREVLVAEQIPLYICVNGRVAKTNHASLYNCEGALTYEAWNQSGKFLEAKDTTGKVFKFQKRTVFNMGHSLSMIAPWAAEDDDDDDDEFGPVDVIHPVCKNMWHAMQTTVYDPNIGDAIDGLAMARMPGTFIWDNSNDGLVEMYDHQAPDLTTWFYNGQPASPGKNGDVDFNASTNSRVRRPGPCADCYKKLTNVPKFWGWAEMWRNNAPKSSFRSEGYKEPTMGNGYEAYVNQKYDALYAPIINAKTILKPGKLVSVRTEFCAFEFNMEHPDRKAREHLLATAALHYAGRAWVDFDDTIQPKQGTCRKTLRHIANHLRQTKENLQSFAGNHFYVNCPRNGMILARTDRWVETTCERGHSNRMPYLLEGELPTTLCGRCGGSLSTSDAISGNTTDIMKGLIDQLGVTSNFFDDMTTSGSKEWQSNVENYDYRVVALALHNIKVLHMDVQYRLQKDELAHMKGMFVDLELTSSGVRGSLTTGMYHAVRDCLLVQTLKSAGEREVEYYNCAENVSRTVGHIAVPSDDSNEAAIVVGDWVQQCTLSNIMNEKKKKIIVVLPNVPSDMDRVSSAVTDMGEVVNYEDNMIFTFHDSTHVKTMHRSMYSDLRRARYLTASATYVSTTVRVTTDWVVLVLDRLDNKENIEASQPFFNTNSTGTMMKFTLPMVHGRGVAGLMGGFNIELKEFTVNKKLLRMLLTRNIYKGDISFSEMKVAAIGYAFRKYNTASRTITNMDVGADDVMSHAYLATVLTRRAILKREWVLDAIAEEYSWAAVCKQIGVSLVNVLMVTAIEQAGIIDRSTVKQLVNNFDQMTVTMLTNALGNNNFNELEDWLETDSTAEGIWLSYTPLELSAMPTCGHHNGYCLHVGDNICSCCGKPTNDKMCQCCTQGKCVMQHNCTHACIGHGDSTGTKCTCCGVDSDGALCISCVEHSATDEVEAWPWISIDKIIEEREVLAKSGSSRPNRAQRMDEVGMRTTKREPGTIYWHKNFNLWVIEPRTECTFTKGSEHQHICAVKINGRECGSLYQHTHASRRKPESLHPQFVGDCKRCWPNPVATMDPDTIPIPNPFLDKGKGREKSDEGGTQVPTNAPRTEPLTNDGPVTVEKPEVNEWFDMGLTALGPRYMAALLEPSLSEAFLSDQNMPQGTGSNFRYLVQCRQTIERANVGIIHTMLNSNLGSDCGYTALQMLFSDLVQPTLLSRVVKTKNNMTDEDILRVAPLIGYNIGVLTDAGLTVNKVSNDVLVYCVMYQAANVNTEQPAHWQPVLLQHLKWTNELISSSVLATKPILDATTNRITKGTNPHWSRDLLTEEQIVLIELALHDTFVAFELASHSNELEIIKVGSDYYLPNNTSRKHMVNTGLIHIRIPQWALNLMLTLTEPGGNDHHLLQADWNRDSDFDLSRDALGHLQAAIRVYNSFRLLPNQWGGKMPAHDKVPMYVNSGVVPILQLPPGVWKALDRIYYVTNSGLIPVKLSPTFIAGGWSSPVAPGIFNTGTVQMITLKQSCGSAIRTIVSLMKEMPHESTCLAKMRDSYMFIGPGGAGKSTRIAEAYKKGDIVVSATRGSIASLKNKIKVKDKKIISFENLASGVTTIEATVNTIFFDECTLLDPVLLAFAIESPYMPEIRFYGDNTQIANKDFVDCPGTRMEISLLDFCKATETTNVQYRIGEGLATEIDLVRPGGYKSSPGHKGTTFATMDVVMVDAKEVINAIKEHNISTVLVFYKKHAKIMKEALAGDASLTKVVIETVHKFQGLEAKRGMIIQARMGDRVYIENDPTYCMSAVTRFSEHLVRVSVDMHKGLLLRKRLGVSAVASGLNIFRSVGGSWDDVLANVQTGKKQMHFTYNADVDTDTLDVNKLQKIANDRARGTGVVIKHTLSDDKLNTVSMMFGRSIIEIDTDLSTMDSKVVSDTMGLVETYDVIKELHNSIKEAKGSEEELDMHDVVHISHLNWTVLQGLVGALHAMQGVFGTVACTIPNYNIASNGKSLSVYYRAQRVAVVRMTAAEQVVDLEWSSADIQVQNILVELGLDPTHRPNKVHSLISNHPYGNLHTYMSFNAWLRNADKAVNVLIKKLVAMDGLHNLTHHVNQKWLDKLDTAVQSNVSSLTRVTKTSSADNQVGTPIVYVNEARWPIIVTMSTTNDIRMSPLHEVLDLESDFLLTALDNFFDSLAESGIGLLLRGLGYNLNTRMAAGIEGLIMPLDQHKERGDKVYHLVANTQGRLASRALKSVAKPMGLPVNLGTEITNLLKTHMPGLSVQLVQSAAGVDQLYVLEQSVLMSLHHHRDEYTVVTNRPATIMMCGHQNSVVMIEPWQHNGMKLHQNGIRIFSDHIANLLNLHVEYAKDDSTKPKDDNAAYNLYLVNSAKKNIKALDGPWVTRSGNMRDQIIVSPECLPTDVTSVETVLHSGNRVYTWVPDLNPLLKADAIEVVTAGGISHIKNNGISCVVSLPTIWYDILTARAVHHTPKGMLYAETLFTLGPTRVIQLKMQRHRFLLTAPLDHAVGLGMVKVRVPVVDLDLISAAGHKGILTTRTFTTPMRLIRHLSLVLARDNRTFEDLRATARVILNGETFTAHNIYTRESTSPSVALDTALAVMLYQGRMINGLQTAMAELQAIKYDAAHASYEHAAANVTGVLGRLMSASGLNLEPREVLNAIAETTPTHDLNILRQLTIEWDKLVVQQGHVSREVRQHDRVGNTTSLTDIRIDHTGTVAMPDSIGRFVYNNLRYIAVTTRHGPITDLYEYPTITAIRGPTATLGHKKATSKVLQPMAPQFVKTPQAPPPAAPEVTYEDFENMWTITLNKMSKTFKIRHPRHKLWFDSILPTIIAGRDAHDGAHLQAAVKHFEEEVEDALDTAGLTEWERLVGHNLWLMNLKMPDTVWVGKNEFKDMLVGITAIGTRGDMVPTIAIASTLIQAGADVIMYIPHAWVQDCMKIVPLATLRPGNWDAAEKLALAFKANNYNLEAVNTILNSGTSHNILADVDWKESGFVDAWIGTTANPQARLLSWAHNKPYLQAQYLPVFANETETEEWYVTAYRNFMTNQITLLNLPKLEQLYQEIRGIKLDTTRFLSAHYGNAIMFEEELSGMERGPNNYRVGSMSRPLLGQNLNTLSEATGVLLTFGSMLDGVPDMTYMLIAEALVRTKQRIHDLHLINLPVGRFEQLGLVDTIGNEKFLNGRKIKIHSHNNVDLRSATKMGLIIHHGGAGTTIGFSETRVNQVIIPVAFDQSGWGESITKHKMGTCLKMHGKIEEYIAAMDWYDGRHDHAVQPKPGTCDRFLASLVSEINRGRSNHDILAVPHVEDQNVFNMTANVSENWMDLMRYGLRPTDWRHQPEIPLVPVGWHVGYATSDPSIKYDPAVAGPCTLHAIAYATKEELPKLESFAKRIGLNNLTTGALSHDVLLMCAILGFTGVVRDGMRYETMNLNNGPLVWFLNRDGHCMVTHPPDVGSIKWVRDALLPTAPITSVGTSRPDREVNGVTMPTTAVSWSHSGATHFGANPRQTLSVLRAFCRKTIEQLRDGNDSIATTKLRQTRKMMQRINRAEYVPTEFTTWGVTEADTHVVVDKCKPGALYIGCDHNGGAHWLIGAHHNAEFILIKDTDVKMLPFFFTTYQQIVRFDTTVKHIVGKSYGNSLALNRQTAKYMEELTGEVINVVGSYNVDKPVIVTDFGNYQHHMYHDRDKLMEHVNQIHFVSTVGGVVTLRQDPELVNRLLHKGIVSTGLLRGKEMFVYHGRSSHQMHEFLKQHDASTQIKMNSAWFSKPLSDNRLKWLEAQHDWKDDGAGNMVWQPKPQRTPIKRQYHHQELQLLAEQCGSLLAETMATKINETDTISITPYYGTYSLEIVHELEDHVIFNDYGDLWELRWEAMPLLLNTDTLATIAKLNNNTLDIKVCYDANTRVGNSTLVTADKDLHLNNPHILYCDGTIAELILEAKRSGITMTNRRCECANASLYNKLAEAFDVICPDGVRTGREPRGSLHFTEDSFMTSRDPEKINDLETQDPAMQEINLLHVLEATAPCPPNYVDGDKVFSTNYRANATDLQLFESINTGWFLHTRILNPNKVEKRGRGEFGITNGNEQDCFLYEHEIKEISELKTKLVIRDVPHTNPAIIPLPPEDWMDDRGMRLPCSPFTITGLGNGKTIIGYDALLPTYEWMDMWWQPGDNKLPTVLANDDWAKELDMRSNVDTGQTWAKIVNNTDNGWPNLLRVRDELRPFPSLLGATVGSQWEIHATPEHWAQDMERGVWEGWTKASKVTVYVNTTSSPHTKVALAHNSMYTMNPPCVVSKTVMKGRTDVVKELILNRQYKRERNTWDFREHQAYWHKASDTGEYEQPESNKEFQVDFKIGQTTKPYAIGAPPGAGKTHLSKLMPGKFADHDDYLDQKEHARLVAAGDMIEVSKFHRNVSVPTNKMLLTWGPFDTPKTHQFIGYVIPTRTTHSVNVARQTYQRAARVRILTQTVYPVVKIDRVHDFGAAVNKLVQVYEGRKEKPVTDYTFNGVESLGSFIYKEGTEPPTPQVNHCMSKNPWLPYIPPLNTDHGENEGIADEAIPIQVMNLWEERDQTDKVVLFAPGMDNKLQKPHSAEQPNKIITTTKVTLKRYPVRSRPVRTKMFAAQTKAAILRMENRVVYKKDELDVDLELKRFAEAYFKTGWQSIVERWQPLYFDPAAVNKWLHDHPGSDKLAKEVQEVLATGFLDDPLNLANVHAKLESLLKSNPIMDWTKEQVRIIVWQSKGKAALFSVFNEAKNRLKMLLNDKTIYADGLSPDDLSARLRAVPNDGAWILESDLEKQDKQTEGETLDCEMEIYKRYLKVHYLVVNLWRRVHDLWRYKGTHIRGMSDGMRWTGQITTALGNVIVCMLALMLMVILMWSSLLIILFLGDDNLTITKRPPDATSLRSYIKNHWNMLSSATVNKYHGTFLQMIVAPNSIGTFDIGPDWVRLRSRFEVTNGGSSDPSTTVLERCASYAMMLGDTDVGRRLMDKLQLDLPLVAWYDVPSITLAIQHKYSKPYEWVRNELAELEAMITEPHLYYQEWEHFTTV</sequence>
<feature type="domain" description="RdRp catalytic" evidence="9">
    <location>
        <begin position="5114"/>
        <end position="5228"/>
    </location>
</feature>
<dbReference type="Pfam" id="PF00978">
    <property type="entry name" value="RdRP_2"/>
    <property type="match status" value="1"/>
</dbReference>
<evidence type="ECO:0000313" key="11">
    <source>
        <dbReference type="Proteomes" id="UP000242451"/>
    </source>
</evidence>
<reference evidence="10 11" key="1">
    <citation type="journal article" date="2006" name="Virus Res.">
        <title>An endornavirus from a hypovirulent strain of the violet root rot fungus, Helicobasidium mompa.</title>
        <authorList>
            <person name="Osaki H."/>
            <person name="Sasaki A."/>
            <person name="Nakamura H."/>
            <person name="Matsumoto N."/>
            <person name="Yoshida K."/>
        </authorList>
    </citation>
    <scope>NUCLEOTIDE SEQUENCE [LARGE SCALE GENOMIC DNA]</scope>
</reference>
<dbReference type="Gene3D" id="3.40.50.300">
    <property type="entry name" value="P-loop containing nucleotide triphosphate hydrolases"/>
    <property type="match status" value="2"/>
</dbReference>
<dbReference type="InterPro" id="IPR027351">
    <property type="entry name" value="(+)RNA_virus_helicase_core_dom"/>
</dbReference>
<dbReference type="RefSeq" id="YP_003280846.1">
    <property type="nucleotide sequence ID" value="NC_013447.1"/>
</dbReference>
<keyword evidence="5" id="KW-0547">Nucleotide-binding</keyword>
<keyword evidence="8" id="KW-0472">Membrane</keyword>
<evidence type="ECO:0000313" key="10">
    <source>
        <dbReference type="EMBL" id="BAE94538.1"/>
    </source>
</evidence>
<dbReference type="InterPro" id="IPR007094">
    <property type="entry name" value="RNA-dir_pol_PSvirus"/>
</dbReference>
<organismHost>
    <name type="scientific">Helicobasidium mompa</name>
    <dbReference type="NCBI Taxonomy" id="54444"/>
</organismHost>
<keyword evidence="4" id="KW-0378">Hydrolase</keyword>
<keyword evidence="11" id="KW-1185">Reference proteome</keyword>
<dbReference type="Proteomes" id="UP000242451">
    <property type="component" value="Genome"/>
</dbReference>
<proteinExistence type="predicted"/>
<keyword evidence="8" id="KW-0812">Transmembrane</keyword>
<evidence type="ECO:0000256" key="1">
    <source>
        <dbReference type="ARBA" id="ARBA00022484"/>
    </source>
</evidence>
<dbReference type="GO" id="GO:0005524">
    <property type="term" value="F:ATP binding"/>
    <property type="evidence" value="ECO:0007669"/>
    <property type="project" value="UniProtKB-KW"/>
</dbReference>
<dbReference type="CDD" id="cd23255">
    <property type="entry name" value="Endornaviridae_RdRp"/>
    <property type="match status" value="1"/>
</dbReference>
<keyword evidence="3" id="KW-0548">Nucleotidyltransferase</keyword>
<keyword evidence="1" id="KW-0696">RNA-directed RNA polymerase</keyword>
<dbReference type="PROSITE" id="PS50507">
    <property type="entry name" value="RDRP_SSRNA_POS"/>
    <property type="match status" value="1"/>
</dbReference>
<dbReference type="SUPFAM" id="SSF53756">
    <property type="entry name" value="UDP-Glycosyltransferase/glycogen phosphorylase"/>
    <property type="match status" value="1"/>
</dbReference>
<feature type="region of interest" description="Disordered" evidence="7">
    <location>
        <begin position="1402"/>
        <end position="1445"/>
    </location>
</feature>
<evidence type="ECO:0000256" key="2">
    <source>
        <dbReference type="ARBA" id="ARBA00022679"/>
    </source>
</evidence>
<dbReference type="InterPro" id="IPR043502">
    <property type="entry name" value="DNA/RNA_pol_sf"/>
</dbReference>
<feature type="transmembrane region" description="Helical" evidence="8">
    <location>
        <begin position="5184"/>
        <end position="5212"/>
    </location>
</feature>
<accession>Q1HAY3</accession>